<dbReference type="InterPro" id="IPR003717">
    <property type="entry name" value="RecO"/>
</dbReference>
<dbReference type="OrthoDB" id="9804792at2"/>
<dbReference type="PANTHER" id="PTHR33991:SF1">
    <property type="entry name" value="DNA REPAIR PROTEIN RECO"/>
    <property type="match status" value="1"/>
</dbReference>
<comment type="function">
    <text evidence="7">Involved in DNA repair and RecF pathway recombination.</text>
</comment>
<evidence type="ECO:0000256" key="2">
    <source>
        <dbReference type="ARBA" id="ARBA00021310"/>
    </source>
</evidence>
<feature type="domain" description="DNA replication/recombination mediator RecO N-terminal" evidence="9">
    <location>
        <begin position="64"/>
        <end position="130"/>
    </location>
</feature>
<evidence type="ECO:0000256" key="6">
    <source>
        <dbReference type="ARBA" id="ARBA00033409"/>
    </source>
</evidence>
<dbReference type="InterPro" id="IPR042242">
    <property type="entry name" value="RecO_C"/>
</dbReference>
<dbReference type="Pfam" id="PF11967">
    <property type="entry name" value="RecO_N"/>
    <property type="match status" value="1"/>
</dbReference>
<gene>
    <name evidence="7 10" type="primary">recO</name>
    <name evidence="10" type="ORF">SUTMEG_18840</name>
</gene>
<dbReference type="PANTHER" id="PTHR33991">
    <property type="entry name" value="DNA REPAIR PROTEIN RECO"/>
    <property type="match status" value="1"/>
</dbReference>
<evidence type="ECO:0000256" key="1">
    <source>
        <dbReference type="ARBA" id="ARBA00007452"/>
    </source>
</evidence>
<keyword evidence="4 7" id="KW-0233">DNA recombination</keyword>
<dbReference type="InterPro" id="IPR022572">
    <property type="entry name" value="DNA_rep/recomb_RecO_N"/>
</dbReference>
<dbReference type="HAMAP" id="MF_00201">
    <property type="entry name" value="RecO"/>
    <property type="match status" value="1"/>
</dbReference>
<feature type="region of interest" description="Disordered" evidence="8">
    <location>
        <begin position="1"/>
        <end position="22"/>
    </location>
</feature>
<dbReference type="EMBL" id="AP018786">
    <property type="protein sequence ID" value="BBF23993.1"/>
    <property type="molecule type" value="Genomic_DNA"/>
</dbReference>
<protein>
    <recommendedName>
        <fullName evidence="2 7">DNA repair protein RecO</fullName>
    </recommendedName>
    <alternativeName>
        <fullName evidence="6 7">Recombination protein O</fullName>
    </alternativeName>
</protein>
<evidence type="ECO:0000313" key="11">
    <source>
        <dbReference type="Proteomes" id="UP000271003"/>
    </source>
</evidence>
<evidence type="ECO:0000256" key="7">
    <source>
        <dbReference type="HAMAP-Rule" id="MF_00201"/>
    </source>
</evidence>
<evidence type="ECO:0000256" key="3">
    <source>
        <dbReference type="ARBA" id="ARBA00022763"/>
    </source>
</evidence>
<name>A0A2Z6IC14_9BURK</name>
<proteinExistence type="inferred from homology"/>
<dbReference type="GO" id="GO:0006302">
    <property type="term" value="P:double-strand break repair"/>
    <property type="evidence" value="ECO:0007669"/>
    <property type="project" value="TreeGrafter"/>
</dbReference>
<dbReference type="Proteomes" id="UP000271003">
    <property type="component" value="Chromosome"/>
</dbReference>
<dbReference type="InterPro" id="IPR037278">
    <property type="entry name" value="ARFGAP/RecO"/>
</dbReference>
<evidence type="ECO:0000313" key="10">
    <source>
        <dbReference type="EMBL" id="BBF23993.1"/>
    </source>
</evidence>
<dbReference type="GO" id="GO:0006310">
    <property type="term" value="P:DNA recombination"/>
    <property type="evidence" value="ECO:0007669"/>
    <property type="project" value="UniProtKB-UniRule"/>
</dbReference>
<evidence type="ECO:0000256" key="5">
    <source>
        <dbReference type="ARBA" id="ARBA00023204"/>
    </source>
</evidence>
<evidence type="ECO:0000256" key="4">
    <source>
        <dbReference type="ARBA" id="ARBA00023172"/>
    </source>
</evidence>
<dbReference type="KEGG" id="sutt:SUTMEG_18840"/>
<comment type="similarity">
    <text evidence="1 7">Belongs to the RecO family.</text>
</comment>
<dbReference type="InterPro" id="IPR012340">
    <property type="entry name" value="NA-bd_OB-fold"/>
</dbReference>
<sequence length="294" mass="32599">MSDEREAPAAARRGRLPSTERPSTLADVLYRRKSAERILELVRSPEARAAKGAAMPKRVVDELGFVLHTYPWSESSLLVDALTVHYGRVFLIAKGAKRPSSLVRGLLTPFAPLRFAWSGRNEAKVLVKADWMGTMTPPTGEALLSGFYMNELVLRLTEREDRHEGLFELYATTLAALSDDDKTARSARLRRFEKGLLTILGWGPNVAGRGELSRTERYVVSDGALHVEGSLPPEALSPKAGRYTAEAVAALLADDFSTPAKVRSARDILRELIQFHLGPRTMHTRRILGELTRL</sequence>
<dbReference type="SUPFAM" id="SSF50249">
    <property type="entry name" value="Nucleic acid-binding proteins"/>
    <property type="match status" value="1"/>
</dbReference>
<dbReference type="GO" id="GO:0043590">
    <property type="term" value="C:bacterial nucleoid"/>
    <property type="evidence" value="ECO:0007669"/>
    <property type="project" value="TreeGrafter"/>
</dbReference>
<dbReference type="Pfam" id="PF02565">
    <property type="entry name" value="RecO_C"/>
    <property type="match status" value="1"/>
</dbReference>
<dbReference type="SUPFAM" id="SSF57863">
    <property type="entry name" value="ArfGap/RecO-like zinc finger"/>
    <property type="match status" value="1"/>
</dbReference>
<reference evidence="10 11" key="1">
    <citation type="journal article" date="2018" name="Int. J. Syst. Evol. Microbiol.">
        <title>Mesosutterella multiformis gen. nov., sp. nov., a member of the family Sutterellaceae and Sutterella megalosphaeroides sp. nov., isolated from human faeces.</title>
        <authorList>
            <person name="Sakamoto M."/>
            <person name="Ikeyama N."/>
            <person name="Kunihiro T."/>
            <person name="Iino T."/>
            <person name="Yuki M."/>
            <person name="Ohkuma M."/>
        </authorList>
    </citation>
    <scope>NUCLEOTIDE SEQUENCE [LARGE SCALE GENOMIC DNA]</scope>
    <source>
        <strain evidence="10 11">6FBBBH3</strain>
    </source>
</reference>
<dbReference type="Gene3D" id="2.40.50.140">
    <property type="entry name" value="Nucleic acid-binding proteins"/>
    <property type="match status" value="1"/>
</dbReference>
<dbReference type="RefSeq" id="WP_120177545.1">
    <property type="nucleotide sequence ID" value="NZ_AP018786.1"/>
</dbReference>
<dbReference type="NCBIfam" id="TIGR00613">
    <property type="entry name" value="reco"/>
    <property type="match status" value="1"/>
</dbReference>
<organism evidence="10 11">
    <name type="scientific">Sutterella megalosphaeroides</name>
    <dbReference type="NCBI Taxonomy" id="2494234"/>
    <lineage>
        <taxon>Bacteria</taxon>
        <taxon>Pseudomonadati</taxon>
        <taxon>Pseudomonadota</taxon>
        <taxon>Betaproteobacteria</taxon>
        <taxon>Burkholderiales</taxon>
        <taxon>Sutterellaceae</taxon>
        <taxon>Sutterella</taxon>
    </lineage>
</organism>
<evidence type="ECO:0000259" key="9">
    <source>
        <dbReference type="Pfam" id="PF11967"/>
    </source>
</evidence>
<dbReference type="Gene3D" id="1.20.1440.120">
    <property type="entry name" value="Recombination protein O, C-terminal domain"/>
    <property type="match status" value="1"/>
</dbReference>
<evidence type="ECO:0000256" key="8">
    <source>
        <dbReference type="SAM" id="MobiDB-lite"/>
    </source>
</evidence>
<keyword evidence="11" id="KW-1185">Reference proteome</keyword>
<keyword evidence="3 7" id="KW-0227">DNA damage</keyword>
<accession>A0A2Z6IC14</accession>
<dbReference type="AlphaFoldDB" id="A0A2Z6IC14"/>
<keyword evidence="5 7" id="KW-0234">DNA repair</keyword>